<protein>
    <submittedName>
        <fullName evidence="2">Uncharacterized protein</fullName>
    </submittedName>
</protein>
<feature type="transmembrane region" description="Helical" evidence="1">
    <location>
        <begin position="46"/>
        <end position="71"/>
    </location>
</feature>
<evidence type="ECO:0000313" key="3">
    <source>
        <dbReference type="Proteomes" id="UP000032604"/>
    </source>
</evidence>
<dbReference type="RefSeq" id="WP_045526336.1">
    <property type="nucleotide sequence ID" value="NZ_CP011043.1"/>
</dbReference>
<evidence type="ECO:0000313" key="2">
    <source>
        <dbReference type="EMBL" id="AJW77966.1"/>
    </source>
</evidence>
<gene>
    <name evidence="2" type="ORF">VO01_01375</name>
</gene>
<dbReference type="KEGG" id="cmh:VO01_01375"/>
<reference evidence="2 3" key="1">
    <citation type="journal article" date="2015" name="Genome Announc.">
        <title>Complete Genome Sequence of Clavibacter michiganensis subsp. insidiosus R1-1 Using PacBio Single-Molecule Real-Time Technology.</title>
        <authorList>
            <person name="Lu Y."/>
            <person name="Samac D.A."/>
            <person name="Glazebrook J."/>
            <person name="Ishimaru C.A."/>
        </authorList>
    </citation>
    <scope>NUCLEOTIDE SEQUENCE [LARGE SCALE GENOMIC DNA]</scope>
    <source>
        <strain evidence="2 3">R1-1</strain>
    </source>
</reference>
<keyword evidence="1" id="KW-0812">Transmembrane</keyword>
<keyword evidence="1" id="KW-1133">Transmembrane helix</keyword>
<sequence>MRLATRITIGALAAELVALGVLLLLADRWEDMGWPARGMDHWVIGVGFALPPLVVLTAVVLVLLAATRITVAEVGAWRARRAPVPTAGISAWSRPAPRR</sequence>
<organism evidence="2 3">
    <name type="scientific">Clavibacter michiganensis subsp. insidiosus</name>
    <dbReference type="NCBI Taxonomy" id="33014"/>
    <lineage>
        <taxon>Bacteria</taxon>
        <taxon>Bacillati</taxon>
        <taxon>Actinomycetota</taxon>
        <taxon>Actinomycetes</taxon>
        <taxon>Micrococcales</taxon>
        <taxon>Microbacteriaceae</taxon>
        <taxon>Clavibacter</taxon>
    </lineage>
</organism>
<dbReference type="AlphaFoldDB" id="A0A0D5CEC0"/>
<dbReference type="Proteomes" id="UP000032604">
    <property type="component" value="Chromosome"/>
</dbReference>
<dbReference type="EMBL" id="CP011043">
    <property type="protein sequence ID" value="AJW77966.1"/>
    <property type="molecule type" value="Genomic_DNA"/>
</dbReference>
<keyword evidence="1" id="KW-0472">Membrane</keyword>
<feature type="transmembrane region" description="Helical" evidence="1">
    <location>
        <begin position="7"/>
        <end position="26"/>
    </location>
</feature>
<evidence type="ECO:0000256" key="1">
    <source>
        <dbReference type="SAM" id="Phobius"/>
    </source>
</evidence>
<name>A0A0D5CEC0_9MICO</name>
<dbReference type="HOGENOM" id="CLU_2315244_0_0_11"/>
<proteinExistence type="predicted"/>
<accession>A0A0D5CEC0</accession>